<dbReference type="PANTHER" id="PTHR16120:SF0">
    <property type="entry name" value="AP-5 COMPLEX SUBUNIT SIGMA-1"/>
    <property type="match status" value="1"/>
</dbReference>
<organism evidence="1 2">
    <name type="scientific">Anaeramoeba flamelloides</name>
    <dbReference type="NCBI Taxonomy" id="1746091"/>
    <lineage>
        <taxon>Eukaryota</taxon>
        <taxon>Metamonada</taxon>
        <taxon>Anaeramoebidae</taxon>
        <taxon>Anaeramoeba</taxon>
    </lineage>
</organism>
<dbReference type="GO" id="GO:0000724">
    <property type="term" value="P:double-strand break repair via homologous recombination"/>
    <property type="evidence" value="ECO:0007669"/>
    <property type="project" value="InterPro"/>
</dbReference>
<dbReference type="Pfam" id="PF15001">
    <property type="entry name" value="AP-5_subunit_s1"/>
    <property type="match status" value="1"/>
</dbReference>
<dbReference type="GO" id="GO:0030119">
    <property type="term" value="C:AP-type membrane coat adaptor complex"/>
    <property type="evidence" value="ECO:0007669"/>
    <property type="project" value="InterPro"/>
</dbReference>
<dbReference type="SUPFAM" id="SSF64356">
    <property type="entry name" value="SNARE-like"/>
    <property type="match status" value="1"/>
</dbReference>
<dbReference type="Proteomes" id="UP001146793">
    <property type="component" value="Unassembled WGS sequence"/>
</dbReference>
<dbReference type="AlphaFoldDB" id="A0AAV7YKA7"/>
<dbReference type="EMBL" id="JANTQA010000051">
    <property type="protein sequence ID" value="KAJ3429914.1"/>
    <property type="molecule type" value="Genomic_DNA"/>
</dbReference>
<dbReference type="GO" id="GO:0016197">
    <property type="term" value="P:endosomal transport"/>
    <property type="evidence" value="ECO:0007669"/>
    <property type="project" value="InterPro"/>
</dbReference>
<accession>A0AAV7YKA7</accession>
<proteinExistence type="predicted"/>
<dbReference type="InterPro" id="IPR029392">
    <property type="entry name" value="AP-5_subunit_s1"/>
</dbReference>
<name>A0AAV7YKA7_9EUKA</name>
<evidence type="ECO:0000313" key="2">
    <source>
        <dbReference type="Proteomes" id="UP001146793"/>
    </source>
</evidence>
<sequence length="199" mass="23199">MVVGFLIHSLDEIQITYFSYFFSAHLNDEQSTKRQNLIISQVYQNYDKKLQSFDLLQTNIENNYSKQLMEKSVGVGVFRVPESSLFQKPKVVVWKKVLNLCYTLILSPDENRMAAQHFLKFFIQLLNEHFKNNTISSKPKLLLTKPEEVLILIEKTIPNGNLIYANSFVVKNLRTEIEATILNKKKNLKDLETKRGIKK</sequence>
<dbReference type="Gene3D" id="3.30.450.60">
    <property type="match status" value="1"/>
</dbReference>
<reference evidence="1" key="1">
    <citation type="submission" date="2022-08" db="EMBL/GenBank/DDBJ databases">
        <title>Novel sulphate-reducing endosymbionts in the free-living metamonad Anaeramoeba.</title>
        <authorList>
            <person name="Jerlstrom-Hultqvist J."/>
            <person name="Cepicka I."/>
            <person name="Gallot-Lavallee L."/>
            <person name="Salas-Leiva D."/>
            <person name="Curtis B.A."/>
            <person name="Zahonova K."/>
            <person name="Pipaliya S."/>
            <person name="Dacks J."/>
            <person name="Roger A.J."/>
        </authorList>
    </citation>
    <scope>NUCLEOTIDE SEQUENCE</scope>
    <source>
        <strain evidence="1">Busselton2</strain>
    </source>
</reference>
<evidence type="ECO:0000313" key="1">
    <source>
        <dbReference type="EMBL" id="KAJ3429914.1"/>
    </source>
</evidence>
<dbReference type="GO" id="GO:0005770">
    <property type="term" value="C:late endosome"/>
    <property type="evidence" value="ECO:0007669"/>
    <property type="project" value="TreeGrafter"/>
</dbReference>
<protein>
    <submittedName>
        <fullName evidence="1">Ap-5 complex subunit sigma-1</fullName>
    </submittedName>
</protein>
<gene>
    <name evidence="1" type="ORF">M0812_22914</name>
</gene>
<dbReference type="GO" id="GO:0005764">
    <property type="term" value="C:lysosome"/>
    <property type="evidence" value="ECO:0007669"/>
    <property type="project" value="TreeGrafter"/>
</dbReference>
<dbReference type="GO" id="GO:0005829">
    <property type="term" value="C:cytosol"/>
    <property type="evidence" value="ECO:0007669"/>
    <property type="project" value="TreeGrafter"/>
</dbReference>
<comment type="caution">
    <text evidence="1">The sequence shown here is derived from an EMBL/GenBank/DDBJ whole genome shotgun (WGS) entry which is preliminary data.</text>
</comment>
<dbReference type="InterPro" id="IPR011012">
    <property type="entry name" value="Longin-like_dom_sf"/>
</dbReference>
<dbReference type="PANTHER" id="PTHR16120">
    <property type="entry name" value="AP-5 COMPLEX SUBUNIT SIGMA-1"/>
    <property type="match status" value="1"/>
</dbReference>